<dbReference type="RefSeq" id="WP_106715048.1">
    <property type="nucleotide sequence ID" value="NZ_JACHXT010000002.1"/>
</dbReference>
<dbReference type="InterPro" id="IPR037407">
    <property type="entry name" value="MLP_fam"/>
</dbReference>
<accession>A0A2P7AZV5</accession>
<comment type="caution">
    <text evidence="2">The sequence shown here is derived from an EMBL/GenBank/DDBJ whole genome shotgun (WGS) entry which is preliminary data.</text>
</comment>
<proteinExistence type="predicted"/>
<sequence>MSVPVALEPETWSVVRDQEERYSVWPDDKALPAGWSRQAHGGTRDECLKKIKEVWSDPRPRSLRLAMNIQARSR</sequence>
<organism evidence="2 3">
    <name type="scientific">Phyllobacterium endophyticum</name>
    <dbReference type="NCBI Taxonomy" id="1149773"/>
    <lineage>
        <taxon>Bacteria</taxon>
        <taxon>Pseudomonadati</taxon>
        <taxon>Pseudomonadota</taxon>
        <taxon>Alphaproteobacteria</taxon>
        <taxon>Hyphomicrobiales</taxon>
        <taxon>Phyllobacteriaceae</taxon>
        <taxon>Phyllobacterium</taxon>
    </lineage>
</organism>
<dbReference type="SMART" id="SM00923">
    <property type="entry name" value="MbtH"/>
    <property type="match status" value="1"/>
</dbReference>
<protein>
    <recommendedName>
        <fullName evidence="1">MbtH-like domain-containing protein</fullName>
    </recommendedName>
</protein>
<dbReference type="PANTHER" id="PTHR38444:SF1">
    <property type="entry name" value="ENTEROBACTIN BIOSYNTHESIS PROTEIN YBDZ"/>
    <property type="match status" value="1"/>
</dbReference>
<dbReference type="InterPro" id="IPR038020">
    <property type="entry name" value="MbtH-like_sf"/>
</dbReference>
<dbReference type="EMBL" id="PGGN01000001">
    <property type="protein sequence ID" value="PSH59743.1"/>
    <property type="molecule type" value="Genomic_DNA"/>
</dbReference>
<evidence type="ECO:0000313" key="2">
    <source>
        <dbReference type="EMBL" id="PSH59743.1"/>
    </source>
</evidence>
<dbReference type="Gene3D" id="3.90.820.10">
    <property type="entry name" value="Structural Genomics, Unknown Function 30-nov-00 1gh9 Mol_id"/>
    <property type="match status" value="1"/>
</dbReference>
<dbReference type="AlphaFoldDB" id="A0A2P7AZV5"/>
<dbReference type="OrthoDB" id="7584480at2"/>
<evidence type="ECO:0000259" key="1">
    <source>
        <dbReference type="SMART" id="SM00923"/>
    </source>
</evidence>
<dbReference type="Pfam" id="PF03621">
    <property type="entry name" value="MbtH"/>
    <property type="match status" value="1"/>
</dbReference>
<dbReference type="PANTHER" id="PTHR38444">
    <property type="entry name" value="ENTEROBACTIN BIOSYNTHESIS PROTEIN YBDZ"/>
    <property type="match status" value="1"/>
</dbReference>
<feature type="domain" description="MbtH-like" evidence="1">
    <location>
        <begin position="3"/>
        <end position="53"/>
    </location>
</feature>
<dbReference type="Proteomes" id="UP000241158">
    <property type="component" value="Unassembled WGS sequence"/>
</dbReference>
<dbReference type="GO" id="GO:0005829">
    <property type="term" value="C:cytosol"/>
    <property type="evidence" value="ECO:0007669"/>
    <property type="project" value="TreeGrafter"/>
</dbReference>
<gene>
    <name evidence="2" type="ORF">CU100_02975</name>
</gene>
<dbReference type="GO" id="GO:0019290">
    <property type="term" value="P:siderophore biosynthetic process"/>
    <property type="evidence" value="ECO:0007669"/>
    <property type="project" value="TreeGrafter"/>
</dbReference>
<name>A0A2P7AZV5_9HYPH</name>
<keyword evidence="3" id="KW-1185">Reference proteome</keyword>
<dbReference type="InterPro" id="IPR005153">
    <property type="entry name" value="MbtH-like_dom"/>
</dbReference>
<dbReference type="SUPFAM" id="SSF160582">
    <property type="entry name" value="MbtH-like"/>
    <property type="match status" value="1"/>
</dbReference>
<evidence type="ECO:0000313" key="3">
    <source>
        <dbReference type="Proteomes" id="UP000241158"/>
    </source>
</evidence>
<reference evidence="3" key="1">
    <citation type="submission" date="2017-11" db="EMBL/GenBank/DDBJ databases">
        <authorList>
            <person name="Kuznetsova I."/>
            <person name="Sazanova A."/>
            <person name="Chirak E."/>
            <person name="Safronova V."/>
            <person name="Willems A."/>
        </authorList>
    </citation>
    <scope>NUCLEOTIDE SEQUENCE [LARGE SCALE GENOMIC DNA]</scope>
    <source>
        <strain evidence="3">PEPV15</strain>
    </source>
</reference>